<dbReference type="Proteomes" id="UP001156560">
    <property type="component" value="Chromosome 1"/>
</dbReference>
<dbReference type="Gene3D" id="3.40.50.450">
    <property type="match status" value="1"/>
</dbReference>
<proteinExistence type="predicted"/>
<dbReference type="RefSeq" id="WP_069535721.1">
    <property type="nucleotide sequence ID" value="NZ_CP114194.1"/>
</dbReference>
<evidence type="ECO:0000313" key="2">
    <source>
        <dbReference type="Proteomes" id="UP001156560"/>
    </source>
</evidence>
<organism evidence="1 2">
    <name type="scientific">Vibrio parahaemolyticus</name>
    <dbReference type="NCBI Taxonomy" id="670"/>
    <lineage>
        <taxon>Bacteria</taxon>
        <taxon>Pseudomonadati</taxon>
        <taxon>Pseudomonadota</taxon>
        <taxon>Gammaproteobacteria</taxon>
        <taxon>Vibrionales</taxon>
        <taxon>Vibrionaceae</taxon>
        <taxon>Vibrio</taxon>
    </lineage>
</organism>
<evidence type="ECO:0008006" key="3">
    <source>
        <dbReference type="Google" id="ProtNLM"/>
    </source>
</evidence>
<gene>
    <name evidence="1" type="ORF">O1Q84_09595</name>
</gene>
<accession>A0AA47JDQ4</accession>
<dbReference type="EMBL" id="CP114194">
    <property type="protein sequence ID" value="WAT88936.1"/>
    <property type="molecule type" value="Genomic_DNA"/>
</dbReference>
<evidence type="ECO:0000313" key="1">
    <source>
        <dbReference type="EMBL" id="WAT88936.1"/>
    </source>
</evidence>
<reference evidence="1" key="1">
    <citation type="submission" date="2022-12" db="EMBL/GenBank/DDBJ databases">
        <title>Vibrio parahaemolyticus become highly virulent by producing novel Tc toxins.</title>
        <authorList>
            <person name="Yang F."/>
            <person name="You Y."/>
            <person name="Lai Q."/>
            <person name="Xu L."/>
            <person name="Li F."/>
        </authorList>
    </citation>
    <scope>NUCLEOTIDE SEQUENCE</scope>
    <source>
        <strain evidence="1">Vp-HL-202005</strain>
    </source>
</reference>
<dbReference type="AlphaFoldDB" id="A0AA47JDQ4"/>
<name>A0AA47JDQ4_VIBPH</name>
<sequence>MKKCFIVTPIGKEGSDIRRSADGLIDSVIEPICKNLGLEMFVAHRIDTPGSITGQVIEHILQDDLVIANLTYLNPNVMYELAVRHAARLPVISLAEEGTVLPFDISDERTIFYKNDMAGVTSLIPILEKMSREALEDTEPDNPVYRAAKNKVMKEMQPQGDFQSYILERLDRFESLIQNNKAPRNNTKGFHKIKARFNRKLSEDERFELSNSLYSKADIATHSMDSNSISFTAGDIENTELCESILLSSGLVSEIQVTTAS</sequence>
<protein>
    <recommendedName>
        <fullName evidence="3">Nucleoside 2-deoxyribosyltransferase</fullName>
    </recommendedName>
</protein>